<evidence type="ECO:0000313" key="6">
    <source>
        <dbReference type="Proteomes" id="UP001525566"/>
    </source>
</evidence>
<evidence type="ECO:0000256" key="2">
    <source>
        <dbReference type="SAM" id="SignalP"/>
    </source>
</evidence>
<dbReference type="InterPro" id="IPR011628">
    <property type="entry name" value="Cleaved_adhesin"/>
</dbReference>
<feature type="domain" description="Secretion system C-terminal sorting" evidence="4">
    <location>
        <begin position="204"/>
        <end position="269"/>
    </location>
</feature>
<reference evidence="5 6" key="1">
    <citation type="submission" date="2022-09" db="EMBL/GenBank/DDBJ databases">
        <title>Chryseobacterium oleae sp.nov., isolated from the inter-root soil of Pyrola calliantha H. Andr. in Tibet.</title>
        <authorList>
            <person name="Li Z."/>
        </authorList>
    </citation>
    <scope>NUCLEOTIDE SEQUENCE [LARGE SCALE GENOMIC DNA]</scope>
    <source>
        <strain evidence="6">pc1-10</strain>
    </source>
</reference>
<accession>A0ABT2IZH3</accession>
<evidence type="ECO:0000256" key="1">
    <source>
        <dbReference type="ARBA" id="ARBA00022729"/>
    </source>
</evidence>
<evidence type="ECO:0000259" key="4">
    <source>
        <dbReference type="Pfam" id="PF18962"/>
    </source>
</evidence>
<sequence length="271" mass="29723">MKKTFLIFTLVGAFLPLSAQTTIFEETFTTSLGIPTGWEVLDRDSDGKKWLVDDISDLVEGYPGDAAYIFSGQDTSSTDNVLVTPTINVPGGNPSSLTFSVQAYVDQDFFTATQNHYAVYVLPAASSFTGAETPVLDENITAGTTTVSKTVNLSSYAGQAVKIYFRQFMNTTLEGYIMILDTVKVTQSSPLGISEVTSGFGTEIFPNPASDYLYLKSSMKITDLEIFDFSGKKLNAPYKGNKVDIRKFQSGTYIIVLTCGDKKYTQRFIKN</sequence>
<keyword evidence="6" id="KW-1185">Reference proteome</keyword>
<comment type="caution">
    <text evidence="5">The sequence shown here is derived from an EMBL/GenBank/DDBJ whole genome shotgun (WGS) entry which is preliminary data.</text>
</comment>
<evidence type="ECO:0000313" key="5">
    <source>
        <dbReference type="EMBL" id="MCT2564258.1"/>
    </source>
</evidence>
<keyword evidence="1 2" id="KW-0732">Signal</keyword>
<proteinExistence type="predicted"/>
<name>A0ABT2IZH3_9FLAO</name>
<dbReference type="Proteomes" id="UP001525566">
    <property type="component" value="Unassembled WGS sequence"/>
</dbReference>
<feature type="chain" id="PRO_5046588617" evidence="2">
    <location>
        <begin position="20"/>
        <end position="271"/>
    </location>
</feature>
<dbReference type="Pfam" id="PF07675">
    <property type="entry name" value="Cleaved_Adhesin"/>
    <property type="match status" value="1"/>
</dbReference>
<feature type="domain" description="Cleaved adhesin" evidence="3">
    <location>
        <begin position="23"/>
        <end position="159"/>
    </location>
</feature>
<dbReference type="RefSeq" id="WP_259841032.1">
    <property type="nucleotide sequence ID" value="NZ_JAOAMU010000007.1"/>
</dbReference>
<feature type="signal peptide" evidence="2">
    <location>
        <begin position="1"/>
        <end position="19"/>
    </location>
</feature>
<dbReference type="EMBL" id="JAOAMU010000007">
    <property type="protein sequence ID" value="MCT2564258.1"/>
    <property type="molecule type" value="Genomic_DNA"/>
</dbReference>
<gene>
    <name evidence="5" type="ORF">N0B48_20380</name>
</gene>
<dbReference type="Pfam" id="PF18962">
    <property type="entry name" value="Por_Secre_tail"/>
    <property type="match status" value="1"/>
</dbReference>
<evidence type="ECO:0000259" key="3">
    <source>
        <dbReference type="Pfam" id="PF07675"/>
    </source>
</evidence>
<dbReference type="NCBIfam" id="NF038128">
    <property type="entry name" value="choice_anch_J"/>
    <property type="match status" value="1"/>
</dbReference>
<dbReference type="InterPro" id="IPR026444">
    <property type="entry name" value="Secre_tail"/>
</dbReference>
<dbReference type="NCBIfam" id="TIGR04183">
    <property type="entry name" value="Por_Secre_tail"/>
    <property type="match status" value="1"/>
</dbReference>
<dbReference type="Gene3D" id="2.60.120.200">
    <property type="match status" value="1"/>
</dbReference>
<organism evidence="5 6">
    <name type="scientific">Chryseobacterium herbae</name>
    <dbReference type="NCBI Taxonomy" id="2976476"/>
    <lineage>
        <taxon>Bacteria</taxon>
        <taxon>Pseudomonadati</taxon>
        <taxon>Bacteroidota</taxon>
        <taxon>Flavobacteriia</taxon>
        <taxon>Flavobacteriales</taxon>
        <taxon>Weeksellaceae</taxon>
        <taxon>Chryseobacterium group</taxon>
        <taxon>Chryseobacterium</taxon>
    </lineage>
</organism>
<protein>
    <submittedName>
        <fullName evidence="5">Choice-of-anchor J domain-containing protein</fullName>
    </submittedName>
</protein>